<dbReference type="PANTHER" id="PTHR47870">
    <property type="entry name" value="CYTOCHROME C-TYPE BIOGENESIS PROTEIN CCMH"/>
    <property type="match status" value="1"/>
</dbReference>
<comment type="subcellular location">
    <subcellularLocation>
        <location evidence="1">Cell envelope</location>
    </subcellularLocation>
</comment>
<dbReference type="InterPro" id="IPR051263">
    <property type="entry name" value="C-type_cytochrome_biogenesis"/>
</dbReference>
<keyword evidence="3" id="KW-0472">Membrane</keyword>
<dbReference type="EMBL" id="HG966617">
    <property type="protein sequence ID" value="CDO60694.1"/>
    <property type="molecule type" value="Genomic_DNA"/>
</dbReference>
<dbReference type="NCBIfam" id="TIGR03142">
    <property type="entry name" value="cytochro_ccmI"/>
    <property type="match status" value="1"/>
</dbReference>
<name>X5MGP2_9HYPH</name>
<keyword evidence="3" id="KW-1133">Transmembrane helix</keyword>
<evidence type="ECO:0000313" key="5">
    <source>
        <dbReference type="Proteomes" id="UP000032160"/>
    </source>
</evidence>
<evidence type="ECO:0000256" key="1">
    <source>
        <dbReference type="ARBA" id="ARBA00004196"/>
    </source>
</evidence>
<protein>
    <submittedName>
        <fullName evidence="4">Cytochrome c heme lyase subunit CcmH</fullName>
    </submittedName>
</protein>
<dbReference type="InterPro" id="IPR017560">
    <property type="entry name" value="Cyt_c_biogenesis_CcmI"/>
</dbReference>
<dbReference type="PATRIC" id="fig|1458461.3.peg.2486"/>
<dbReference type="KEGG" id="pect:BN1012_Phect2481"/>
<dbReference type="HOGENOM" id="CLU_036074_4_1_5"/>
<keyword evidence="5" id="KW-1185">Reference proteome</keyword>
<sequence length="377" mass="40467">MTGPVIFWIFAAILVLACAYLVLVPLRRSRALRGRADSDVAVYRDQLEEIDRDLERGMIGEAEAKAARTEISRRLLMADAARSAESNSQTRAGSQFAVILVVAMPFLAVPLYLYSGAPGLPSQPFAERISKAPEEQSLDELVARVEEHLRANPGDADGWRVVAPIYGRMGRFEDAATAYGRLIDLDGATAERLADLGESLVFADEGLVGDRAAAVFARAVSLDAAHAQSNYFLGLAALQEGDRDTARAIWQELQANADPDLPWARMVTQSLAALDAEQGEPSAEEAIASIPDEDRAAAIRGMVDGLDERLAANGGSEAEWRQLMRARMVLGETDAAQDVLKRALENLAPDTAAAARLISAARELGIELTGVEGASPE</sequence>
<dbReference type="PANTHER" id="PTHR47870:SF4">
    <property type="entry name" value="CYTOCHROME C-TYPE BIOGENESIS PROTEIN CYCH"/>
    <property type="match status" value="1"/>
</dbReference>
<dbReference type="Gene3D" id="1.25.40.10">
    <property type="entry name" value="Tetratricopeptide repeat domain"/>
    <property type="match status" value="1"/>
</dbReference>
<dbReference type="GO" id="GO:0017004">
    <property type="term" value="P:cytochrome complex assembly"/>
    <property type="evidence" value="ECO:0007669"/>
    <property type="project" value="UniProtKB-KW"/>
</dbReference>
<dbReference type="GO" id="GO:0005886">
    <property type="term" value="C:plasma membrane"/>
    <property type="evidence" value="ECO:0007669"/>
    <property type="project" value="TreeGrafter"/>
</dbReference>
<gene>
    <name evidence="4" type="ORF">BN1012_Phect2481</name>
</gene>
<keyword evidence="3" id="KW-0812">Transmembrane</keyword>
<evidence type="ECO:0000256" key="3">
    <source>
        <dbReference type="SAM" id="Phobius"/>
    </source>
</evidence>
<dbReference type="STRING" id="1458461.BN1012_Phect2481"/>
<feature type="transmembrane region" description="Helical" evidence="3">
    <location>
        <begin position="96"/>
        <end position="114"/>
    </location>
</feature>
<dbReference type="InterPro" id="IPR011990">
    <property type="entry name" value="TPR-like_helical_dom_sf"/>
</dbReference>
<reference evidence="4 5" key="1">
    <citation type="journal article" date="2014" name="Front. Genet.">
        <title>Genome and metabolic network of "Candidatus Phaeomarinobacter ectocarpi" Ec32, a new candidate genus of Alphaproteobacteria frequently associated with brown algae.</title>
        <authorList>
            <person name="Dittami S.M."/>
            <person name="Barbeyron T."/>
            <person name="Boyen C."/>
            <person name="Cambefort J."/>
            <person name="Collet G."/>
            <person name="Delage L."/>
            <person name="Gobet A."/>
            <person name="Groisillier A."/>
            <person name="Leblanc C."/>
            <person name="Michel G."/>
            <person name="Scornet D."/>
            <person name="Siegel A."/>
            <person name="Tapia J.E."/>
            <person name="Tonon T."/>
        </authorList>
    </citation>
    <scope>NUCLEOTIDE SEQUENCE [LARGE SCALE GENOMIC DNA]</scope>
    <source>
        <strain evidence="4 5">Ec32</strain>
    </source>
</reference>
<organism evidence="4 5">
    <name type="scientific">Candidatus Phaeomarinibacter ectocarpi</name>
    <dbReference type="NCBI Taxonomy" id="1458461"/>
    <lineage>
        <taxon>Bacteria</taxon>
        <taxon>Pseudomonadati</taxon>
        <taxon>Pseudomonadota</taxon>
        <taxon>Alphaproteobacteria</taxon>
        <taxon>Hyphomicrobiales</taxon>
        <taxon>Parvibaculaceae</taxon>
        <taxon>Candidatus Phaeomarinibacter</taxon>
    </lineage>
</organism>
<dbReference type="GO" id="GO:0030313">
    <property type="term" value="C:cell envelope"/>
    <property type="evidence" value="ECO:0007669"/>
    <property type="project" value="UniProtKB-SubCell"/>
</dbReference>
<keyword evidence="2" id="KW-0201">Cytochrome c-type biogenesis</keyword>
<accession>X5MGP2</accession>
<evidence type="ECO:0000313" key="4">
    <source>
        <dbReference type="EMBL" id="CDO60694.1"/>
    </source>
</evidence>
<keyword evidence="4" id="KW-0456">Lyase</keyword>
<dbReference type="OrthoDB" id="9815847at2"/>
<feature type="transmembrane region" description="Helical" evidence="3">
    <location>
        <begin position="6"/>
        <end position="26"/>
    </location>
</feature>
<dbReference type="GO" id="GO:0016829">
    <property type="term" value="F:lyase activity"/>
    <property type="evidence" value="ECO:0007669"/>
    <property type="project" value="UniProtKB-KW"/>
</dbReference>
<proteinExistence type="predicted"/>
<dbReference type="AlphaFoldDB" id="X5MGP2"/>
<dbReference type="RefSeq" id="WP_043948681.1">
    <property type="nucleotide sequence ID" value="NZ_HG966617.1"/>
</dbReference>
<dbReference type="Proteomes" id="UP000032160">
    <property type="component" value="Chromosome I"/>
</dbReference>
<dbReference type="SUPFAM" id="SSF48452">
    <property type="entry name" value="TPR-like"/>
    <property type="match status" value="1"/>
</dbReference>
<evidence type="ECO:0000256" key="2">
    <source>
        <dbReference type="ARBA" id="ARBA00022748"/>
    </source>
</evidence>